<name>A0A8H5C2P2_9AGAR</name>
<organism evidence="1 2">
    <name type="scientific">Ephemerocybe angulata</name>
    <dbReference type="NCBI Taxonomy" id="980116"/>
    <lineage>
        <taxon>Eukaryota</taxon>
        <taxon>Fungi</taxon>
        <taxon>Dikarya</taxon>
        <taxon>Basidiomycota</taxon>
        <taxon>Agaricomycotina</taxon>
        <taxon>Agaricomycetes</taxon>
        <taxon>Agaricomycetidae</taxon>
        <taxon>Agaricales</taxon>
        <taxon>Agaricineae</taxon>
        <taxon>Psathyrellaceae</taxon>
        <taxon>Ephemerocybe</taxon>
    </lineage>
</organism>
<sequence length="547" mass="61862">MHHCLEIHEIVRNICDHMDKKTSLSLGLTCRATLEPALERIWEVIDSWEFLRSLPEASWKITLEPCNAYECSSDQPCTRYFEPSDNDGFKPADLTRYLKHYAPKIRVLTLGEVRHGMLVPSISTLQAMGRAVDKELGILSPFLKQFTWLSPDALGYYTSNSEVMDIIPSRLMYGFLGPSVHIVRMEVNSSCDDLYIPFVDCMAVRLGPTLSKLDLGTYDPDLCDLGALEGILDLAPKWNRLESLNLPTIFSVENIIDLASLPCLRYLRLQLVEDVSDFGGRSKVEEAYLALNPFSALEELDIRGPNFRDIVGFLDYLPKDTIIHTFIADSNEFNSTEDAQEMVETVRKHFDPLHLKYLSICDGQGRSPGEPEEPLDPDDLGWDDSADITCLLEFQGLLCLVIAFRRGAHISRRGSDPIPWPPGLVRLRMVPSFPLVAPSPLDHTHVLEICRTCRSLVELTINFDTSRIKKGTIPAPHDIFPSVGCLNVDKSFIVFPQRVAAFIGGHFPGLQRVGTKHPFIRQTRFKVTERTLNDRRWDLVKSIMNYA</sequence>
<keyword evidence="2" id="KW-1185">Reference proteome</keyword>
<evidence type="ECO:0000313" key="1">
    <source>
        <dbReference type="EMBL" id="KAF5332872.1"/>
    </source>
</evidence>
<dbReference type="AlphaFoldDB" id="A0A8H5C2P2"/>
<comment type="caution">
    <text evidence="1">The sequence shown here is derived from an EMBL/GenBank/DDBJ whole genome shotgun (WGS) entry which is preliminary data.</text>
</comment>
<proteinExistence type="predicted"/>
<gene>
    <name evidence="1" type="ORF">D9611_005375</name>
</gene>
<dbReference type="EMBL" id="JAACJK010000110">
    <property type="protein sequence ID" value="KAF5332872.1"/>
    <property type="molecule type" value="Genomic_DNA"/>
</dbReference>
<protein>
    <submittedName>
        <fullName evidence="1">Uncharacterized protein</fullName>
    </submittedName>
</protein>
<reference evidence="1 2" key="1">
    <citation type="journal article" date="2020" name="ISME J.">
        <title>Uncovering the hidden diversity of litter-decomposition mechanisms in mushroom-forming fungi.</title>
        <authorList>
            <person name="Floudas D."/>
            <person name="Bentzer J."/>
            <person name="Ahren D."/>
            <person name="Johansson T."/>
            <person name="Persson P."/>
            <person name="Tunlid A."/>
        </authorList>
    </citation>
    <scope>NUCLEOTIDE SEQUENCE [LARGE SCALE GENOMIC DNA]</scope>
    <source>
        <strain evidence="1 2">CBS 175.51</strain>
    </source>
</reference>
<dbReference type="OrthoDB" id="10307673at2759"/>
<accession>A0A8H5C2P2</accession>
<evidence type="ECO:0000313" key="2">
    <source>
        <dbReference type="Proteomes" id="UP000541558"/>
    </source>
</evidence>
<dbReference type="Proteomes" id="UP000541558">
    <property type="component" value="Unassembled WGS sequence"/>
</dbReference>